<name>A0AAN7Z930_9PEZI</name>
<protein>
    <submittedName>
        <fullName evidence="2">Uncharacterized protein</fullName>
    </submittedName>
</protein>
<organism evidence="2 3">
    <name type="scientific">Xylaria bambusicola</name>
    <dbReference type="NCBI Taxonomy" id="326684"/>
    <lineage>
        <taxon>Eukaryota</taxon>
        <taxon>Fungi</taxon>
        <taxon>Dikarya</taxon>
        <taxon>Ascomycota</taxon>
        <taxon>Pezizomycotina</taxon>
        <taxon>Sordariomycetes</taxon>
        <taxon>Xylariomycetidae</taxon>
        <taxon>Xylariales</taxon>
        <taxon>Xylariaceae</taxon>
        <taxon>Xylaria</taxon>
    </lineage>
</organism>
<sequence length="149" mass="15748">MKGRDNRRLLLPPCSLQGISKHGVATHRSPFFLCSLLHLLLFLFTAGKDFLDGLLTRLDDIGSETLDGLGTIDHGPTHEGGDETVDVGARGLEALDEAPHAVDEVFFLINGALAAAGALLLFTAAVLAGGARDTCAERTDAILTRVPCE</sequence>
<dbReference type="Proteomes" id="UP001305414">
    <property type="component" value="Unassembled WGS sequence"/>
</dbReference>
<comment type="caution">
    <text evidence="2">The sequence shown here is derived from an EMBL/GenBank/DDBJ whole genome shotgun (WGS) entry which is preliminary data.</text>
</comment>
<keyword evidence="1" id="KW-1133">Transmembrane helix</keyword>
<feature type="transmembrane region" description="Helical" evidence="1">
    <location>
        <begin position="105"/>
        <end position="128"/>
    </location>
</feature>
<keyword evidence="1" id="KW-0472">Membrane</keyword>
<evidence type="ECO:0000256" key="1">
    <source>
        <dbReference type="SAM" id="Phobius"/>
    </source>
</evidence>
<evidence type="ECO:0000313" key="2">
    <source>
        <dbReference type="EMBL" id="KAK5629376.1"/>
    </source>
</evidence>
<dbReference type="EMBL" id="JAWHQM010000011">
    <property type="protein sequence ID" value="KAK5629376.1"/>
    <property type="molecule type" value="Genomic_DNA"/>
</dbReference>
<reference evidence="2 3" key="1">
    <citation type="submission" date="2023-10" db="EMBL/GenBank/DDBJ databases">
        <title>Draft genome sequence of Xylaria bambusicola isolate GMP-LS, the root and basal stem rot pathogen of sugarcane in Indonesia.</title>
        <authorList>
            <person name="Selvaraj P."/>
            <person name="Muralishankar V."/>
            <person name="Muruganantham S."/>
            <person name="Sp S."/>
            <person name="Haryani S."/>
            <person name="Lau K.J.X."/>
            <person name="Naqvi N.I."/>
        </authorList>
    </citation>
    <scope>NUCLEOTIDE SEQUENCE [LARGE SCALE GENOMIC DNA]</scope>
    <source>
        <strain evidence="2">GMP-LS</strain>
    </source>
</reference>
<feature type="transmembrane region" description="Helical" evidence="1">
    <location>
        <begin position="30"/>
        <end position="47"/>
    </location>
</feature>
<keyword evidence="1" id="KW-0812">Transmembrane</keyword>
<keyword evidence="3" id="KW-1185">Reference proteome</keyword>
<dbReference type="AlphaFoldDB" id="A0AAN7Z930"/>
<evidence type="ECO:0000313" key="3">
    <source>
        <dbReference type="Proteomes" id="UP001305414"/>
    </source>
</evidence>
<gene>
    <name evidence="2" type="ORF">RRF57_005091</name>
</gene>
<proteinExistence type="predicted"/>
<accession>A0AAN7Z930</accession>